<protein>
    <submittedName>
        <fullName evidence="1">Putative antitoxin of toxin-antitoxin system, YdaS/YdaT</fullName>
    </submittedName>
</protein>
<dbReference type="OrthoDB" id="8526323at2"/>
<dbReference type="AlphaFoldDB" id="A0A1G7TJ06"/>
<dbReference type="RefSeq" id="WP_090592702.1">
    <property type="nucleotide sequence ID" value="NZ_FNCS01000002.1"/>
</dbReference>
<proteinExistence type="predicted"/>
<organism evidence="1 2">
    <name type="scientific">Pelagibacterium luteolum</name>
    <dbReference type="NCBI Taxonomy" id="440168"/>
    <lineage>
        <taxon>Bacteria</taxon>
        <taxon>Pseudomonadati</taxon>
        <taxon>Pseudomonadota</taxon>
        <taxon>Alphaproteobacteria</taxon>
        <taxon>Hyphomicrobiales</taxon>
        <taxon>Devosiaceae</taxon>
        <taxon>Pelagibacterium</taxon>
    </lineage>
</organism>
<dbReference type="InterPro" id="IPR010982">
    <property type="entry name" value="Lambda_DNA-bd_dom_sf"/>
</dbReference>
<keyword evidence="2" id="KW-1185">Reference proteome</keyword>
<gene>
    <name evidence="1" type="ORF">SAMN04487974_102154</name>
</gene>
<dbReference type="Gene3D" id="1.10.260.40">
    <property type="entry name" value="lambda repressor-like DNA-binding domains"/>
    <property type="match status" value="1"/>
</dbReference>
<evidence type="ECO:0000313" key="1">
    <source>
        <dbReference type="EMBL" id="SDG35191.1"/>
    </source>
</evidence>
<reference evidence="1 2" key="1">
    <citation type="submission" date="2016-10" db="EMBL/GenBank/DDBJ databases">
        <authorList>
            <person name="de Groot N.N."/>
        </authorList>
    </citation>
    <scope>NUCLEOTIDE SEQUENCE [LARGE SCALE GENOMIC DNA]</scope>
    <source>
        <strain evidence="1 2">CGMCC 1.10267</strain>
    </source>
</reference>
<dbReference type="STRING" id="440168.SAMN04487974_102154"/>
<dbReference type="Pfam" id="PF15943">
    <property type="entry name" value="YdaS_toxin"/>
    <property type="match status" value="1"/>
</dbReference>
<accession>A0A1G7TJ06</accession>
<dbReference type="SUPFAM" id="SSF47413">
    <property type="entry name" value="lambda repressor-like DNA-binding domains"/>
    <property type="match status" value="1"/>
</dbReference>
<dbReference type="InterPro" id="IPR031856">
    <property type="entry name" value="YdaS_toxin-like"/>
</dbReference>
<name>A0A1G7TJ06_9HYPH</name>
<dbReference type="Proteomes" id="UP000199495">
    <property type="component" value="Unassembled WGS sequence"/>
</dbReference>
<dbReference type="EMBL" id="FNCS01000002">
    <property type="protein sequence ID" value="SDG35191.1"/>
    <property type="molecule type" value="Genomic_DNA"/>
</dbReference>
<dbReference type="GO" id="GO:0003677">
    <property type="term" value="F:DNA binding"/>
    <property type="evidence" value="ECO:0007669"/>
    <property type="project" value="InterPro"/>
</dbReference>
<sequence>MTKLSTLISRAVRYHGSQSKLAAKVGCSQQQIAYLLKAKSITAEMAMRIDAATEGEVSKHQLRPDIFGPAQTESAA</sequence>
<evidence type="ECO:0000313" key="2">
    <source>
        <dbReference type="Proteomes" id="UP000199495"/>
    </source>
</evidence>